<dbReference type="Pfam" id="PF03176">
    <property type="entry name" value="MMPL"/>
    <property type="match status" value="2"/>
</dbReference>
<feature type="transmembrane region" description="Helical" evidence="7">
    <location>
        <begin position="632"/>
        <end position="655"/>
    </location>
</feature>
<evidence type="ECO:0000259" key="8">
    <source>
        <dbReference type="PROSITE" id="PS50156"/>
    </source>
</evidence>
<organism evidence="9">
    <name type="scientific">Microbacterium sp. A8/3-1</name>
    <dbReference type="NCBI Taxonomy" id="3160749"/>
    <lineage>
        <taxon>Bacteria</taxon>
        <taxon>Bacillati</taxon>
        <taxon>Actinomycetota</taxon>
        <taxon>Actinomycetes</taxon>
        <taxon>Micrococcales</taxon>
        <taxon>Microbacteriaceae</taxon>
        <taxon>Microbacterium</taxon>
    </lineage>
</organism>
<feature type="transmembrane region" description="Helical" evidence="7">
    <location>
        <begin position="332"/>
        <end position="357"/>
    </location>
</feature>
<evidence type="ECO:0000256" key="1">
    <source>
        <dbReference type="ARBA" id="ARBA00004651"/>
    </source>
</evidence>
<dbReference type="PANTHER" id="PTHR33406">
    <property type="entry name" value="MEMBRANE PROTEIN MJ1562-RELATED"/>
    <property type="match status" value="1"/>
</dbReference>
<evidence type="ECO:0000256" key="7">
    <source>
        <dbReference type="SAM" id="Phobius"/>
    </source>
</evidence>
<dbReference type="AlphaFoldDB" id="A0AAU7W2E3"/>
<feature type="transmembrane region" description="Helical" evidence="7">
    <location>
        <begin position="563"/>
        <end position="586"/>
    </location>
</feature>
<evidence type="ECO:0000313" key="9">
    <source>
        <dbReference type="EMBL" id="XBX80631.1"/>
    </source>
</evidence>
<evidence type="ECO:0000256" key="3">
    <source>
        <dbReference type="ARBA" id="ARBA00022475"/>
    </source>
</evidence>
<evidence type="ECO:0000256" key="4">
    <source>
        <dbReference type="ARBA" id="ARBA00022692"/>
    </source>
</evidence>
<dbReference type="Gene3D" id="1.20.1640.10">
    <property type="entry name" value="Multidrug efflux transporter AcrB transmembrane domain"/>
    <property type="match status" value="2"/>
</dbReference>
<dbReference type="PROSITE" id="PS50156">
    <property type="entry name" value="SSD"/>
    <property type="match status" value="2"/>
</dbReference>
<keyword evidence="6 7" id="KW-0472">Membrane</keyword>
<dbReference type="SUPFAM" id="SSF82866">
    <property type="entry name" value="Multidrug efflux transporter AcrB transmembrane domain"/>
    <property type="match status" value="2"/>
</dbReference>
<gene>
    <name evidence="9" type="ORF">ABS642_10595</name>
</gene>
<dbReference type="InterPro" id="IPR004869">
    <property type="entry name" value="MMPL_dom"/>
</dbReference>
<keyword evidence="5 7" id="KW-1133">Transmembrane helix</keyword>
<dbReference type="InterPro" id="IPR000731">
    <property type="entry name" value="SSD"/>
</dbReference>
<protein>
    <submittedName>
        <fullName evidence="9">MMPL family transporter</fullName>
    </submittedName>
</protein>
<evidence type="ECO:0000256" key="5">
    <source>
        <dbReference type="ARBA" id="ARBA00022989"/>
    </source>
</evidence>
<feature type="transmembrane region" description="Helical" evidence="7">
    <location>
        <begin position="275"/>
        <end position="303"/>
    </location>
</feature>
<feature type="transmembrane region" description="Helical" evidence="7">
    <location>
        <begin position="170"/>
        <end position="189"/>
    </location>
</feature>
<feature type="transmembrane region" description="Helical" evidence="7">
    <location>
        <begin position="607"/>
        <end position="626"/>
    </location>
</feature>
<keyword evidence="4 7" id="KW-0812">Transmembrane</keyword>
<name>A0AAU7W2E3_9MICO</name>
<dbReference type="RefSeq" id="WP_350353423.1">
    <property type="nucleotide sequence ID" value="NZ_CP158357.1"/>
</dbReference>
<dbReference type="InterPro" id="IPR050545">
    <property type="entry name" value="Mycobact_MmpL"/>
</dbReference>
<evidence type="ECO:0000256" key="2">
    <source>
        <dbReference type="ARBA" id="ARBA00010157"/>
    </source>
</evidence>
<feature type="domain" description="SSD" evidence="8">
    <location>
        <begin position="167"/>
        <end position="300"/>
    </location>
</feature>
<feature type="transmembrane region" description="Helical" evidence="7">
    <location>
        <begin position="201"/>
        <end position="223"/>
    </location>
</feature>
<dbReference type="GO" id="GO:0005886">
    <property type="term" value="C:plasma membrane"/>
    <property type="evidence" value="ECO:0007669"/>
    <property type="project" value="UniProtKB-SubCell"/>
</dbReference>
<dbReference type="EMBL" id="CP158357">
    <property type="protein sequence ID" value="XBX80631.1"/>
    <property type="molecule type" value="Genomic_DNA"/>
</dbReference>
<comment type="subcellular location">
    <subcellularLocation>
        <location evidence="1">Cell membrane</location>
        <topology evidence="1">Multi-pass membrane protein</topology>
    </subcellularLocation>
</comment>
<feature type="transmembrane region" description="Helical" evidence="7">
    <location>
        <begin position="525"/>
        <end position="543"/>
    </location>
</feature>
<dbReference type="PANTHER" id="PTHR33406:SF11">
    <property type="entry name" value="MEMBRANE PROTEIN SCO6666-RELATED"/>
    <property type="match status" value="1"/>
</dbReference>
<evidence type="ECO:0000256" key="6">
    <source>
        <dbReference type="ARBA" id="ARBA00023136"/>
    </source>
</evidence>
<feature type="transmembrane region" description="Helical" evidence="7">
    <location>
        <begin position="250"/>
        <end position="269"/>
    </location>
</feature>
<feature type="transmembrane region" description="Helical" evidence="7">
    <location>
        <begin position="146"/>
        <end position="165"/>
    </location>
</feature>
<accession>A0AAU7W2E3</accession>
<reference evidence="9" key="1">
    <citation type="submission" date="2024-06" db="EMBL/GenBank/DDBJ databases">
        <title>Draft genome sequence of Microbacterium sp. strain A8/3-1, isolated from Oxytropis tragacanthoides Fisch. ex DC. Root nodules in the Altai region of Russia.</title>
        <authorList>
            <person name="Sazanova A."/>
            <person name="Guro P."/>
            <person name="Kuznetsova I."/>
            <person name="Belimov A."/>
            <person name="Safronova V."/>
        </authorList>
    </citation>
    <scope>NUCLEOTIDE SEQUENCE</scope>
    <source>
        <strain evidence="9">A8/3-1</strain>
    </source>
</reference>
<sequence>MGTIEALSLSRFAAAGSESDRAARLLADQSGTGSPNVALMVIPQEGSVDDADVAAEGSRLTERLGSWPGVTESWSYWTESASMLRAEDGSAAWVLAYVPGDADRVRSEILPGLVEEFTVSDGPVRVVVAGADEVFREVAEQSRSDFLRAELIILPLVLLLLWAIYRRFRVALLTLVLGFFAVFGSLAILRGVTAFAEVSTFASNIVLVLGIGLGVDYGLFMIFRYREELRRTDSIPDAIAATLRGAGRTVFFSGLTVAAALAVLFVFPYPFLSSFAYAGIAVVVVAVAAALIVLPAALAVLGTRVLPRRPRKRPLESGIWYRVPAAVMRHPVLLGGAGLIVVLALAAPVVGVAFGVADDRVLPATAPVRDAYNLEREVFAGQDSDALLIVSDQKVTDDDLGSYAAALSRVEGALRVDTREGSYVDGAPVDGNPSARFNMSDPGTWLSVIPSSAALNSDVAGLVRDVRAVDAPADVLVGGYPAELVDYRDGVTSYLPAVAVLIVLLTFIVLFLMTGSVVVPLQVSALNLLSMAVMFAVLVWGFQNGGLAWLTGFTPTGSIEPSIPILMFCIAYGLSMDYSVFLVARIKEEHDRTGDSFGSVPLGIAKSGPLVTAAAVTLAASFLVYATGQVVFLQQLVIGMAVAVLVDATLVRAILLPALFRASGTATWWAPKPLRALHARFGLSES</sequence>
<keyword evidence="3" id="KW-1003">Cell membrane</keyword>
<comment type="similarity">
    <text evidence="2">Belongs to the resistance-nodulation-cell division (RND) (TC 2.A.6) family. MmpL subfamily.</text>
</comment>
<proteinExistence type="inferred from homology"/>
<feature type="transmembrane region" description="Helical" evidence="7">
    <location>
        <begin position="494"/>
        <end position="513"/>
    </location>
</feature>
<feature type="domain" description="SSD" evidence="8">
    <location>
        <begin position="493"/>
        <end position="661"/>
    </location>
</feature>